<organism evidence="1 2">
    <name type="scientific">Parvularcula lutaonensis</name>
    <dbReference type="NCBI Taxonomy" id="491923"/>
    <lineage>
        <taxon>Bacteria</taxon>
        <taxon>Pseudomonadati</taxon>
        <taxon>Pseudomonadota</taxon>
        <taxon>Alphaproteobacteria</taxon>
        <taxon>Parvularculales</taxon>
        <taxon>Parvularculaceae</taxon>
        <taxon>Parvularcula</taxon>
    </lineage>
</organism>
<dbReference type="EMBL" id="JBHRVA010000003">
    <property type="protein sequence ID" value="MFC3303802.1"/>
    <property type="molecule type" value="Genomic_DNA"/>
</dbReference>
<gene>
    <name evidence="1" type="ORF">ACFONP_13800</name>
</gene>
<proteinExistence type="predicted"/>
<dbReference type="Pfam" id="PF14269">
    <property type="entry name" value="Arylsulfotran_2"/>
    <property type="match status" value="1"/>
</dbReference>
<dbReference type="RefSeq" id="WP_189577009.1">
    <property type="nucleotide sequence ID" value="NZ_BMXU01000002.1"/>
</dbReference>
<evidence type="ECO:0000313" key="1">
    <source>
        <dbReference type="EMBL" id="MFC3303802.1"/>
    </source>
</evidence>
<comment type="caution">
    <text evidence="1">The sequence shown here is derived from an EMBL/GenBank/DDBJ whole genome shotgun (WGS) entry which is preliminary data.</text>
</comment>
<name>A0ABV7MFT7_9PROT</name>
<sequence length="96" mass="10900">MSTKTAKTPFEAGFERHDIRTVTEGRAELLPDGNLFVEEQNYGRALALDTEGNIVWQYVNRASDGKVYLLRWSRFVPPEQAAELRKALAEIRCSAE</sequence>
<accession>A0ABV7MFT7</accession>
<keyword evidence="2" id="KW-1185">Reference proteome</keyword>
<reference evidence="2" key="1">
    <citation type="journal article" date="2019" name="Int. J. Syst. Evol. Microbiol.">
        <title>The Global Catalogue of Microorganisms (GCM) 10K type strain sequencing project: providing services to taxonomists for standard genome sequencing and annotation.</title>
        <authorList>
            <consortium name="The Broad Institute Genomics Platform"/>
            <consortium name="The Broad Institute Genome Sequencing Center for Infectious Disease"/>
            <person name="Wu L."/>
            <person name="Ma J."/>
        </authorList>
    </citation>
    <scope>NUCLEOTIDE SEQUENCE [LARGE SCALE GENOMIC DNA]</scope>
    <source>
        <strain evidence="2">KCTC 22245</strain>
    </source>
</reference>
<evidence type="ECO:0000313" key="2">
    <source>
        <dbReference type="Proteomes" id="UP001595607"/>
    </source>
</evidence>
<dbReference type="InterPro" id="IPR039535">
    <property type="entry name" value="ASST-like"/>
</dbReference>
<dbReference type="Proteomes" id="UP001595607">
    <property type="component" value="Unassembled WGS sequence"/>
</dbReference>
<protein>
    <submittedName>
        <fullName evidence="1">Arylsulfotransferase family protein</fullName>
    </submittedName>
</protein>